<dbReference type="RefSeq" id="WP_146587812.1">
    <property type="nucleotide sequence ID" value="NZ_SJPO01000006.1"/>
</dbReference>
<evidence type="ECO:0000313" key="2">
    <source>
        <dbReference type="EMBL" id="TWT75963.1"/>
    </source>
</evidence>
<feature type="transmembrane region" description="Helical" evidence="1">
    <location>
        <begin position="40"/>
        <end position="63"/>
    </location>
</feature>
<gene>
    <name evidence="2" type="ORF">Pla123a_27480</name>
</gene>
<keyword evidence="3" id="KW-1185">Reference proteome</keyword>
<feature type="transmembrane region" description="Helical" evidence="1">
    <location>
        <begin position="75"/>
        <end position="97"/>
    </location>
</feature>
<accession>A0A5C5YLW8</accession>
<keyword evidence="1" id="KW-0472">Membrane</keyword>
<dbReference type="AlphaFoldDB" id="A0A5C5YLW8"/>
<sequence>MTPHWTLPVTPARTMLAMAGVSAAVLVATAWWWGAGSPTVWIAATAASAAVWLICLASLEVMLRMTQAGHGIASVFAGMLVRLACTMTLVLAAPAAVPQLTSLPILASGLVHMLMLNYLAGLAVETVVAARLASKFQPIGARATDVAATKPAA</sequence>
<name>A0A5C5YLW8_9BACT</name>
<reference evidence="2 3" key="1">
    <citation type="submission" date="2019-02" db="EMBL/GenBank/DDBJ databases">
        <title>Deep-cultivation of Planctomycetes and their phenomic and genomic characterization uncovers novel biology.</title>
        <authorList>
            <person name="Wiegand S."/>
            <person name="Jogler M."/>
            <person name="Boedeker C."/>
            <person name="Pinto D."/>
            <person name="Vollmers J."/>
            <person name="Rivas-Marin E."/>
            <person name="Kohn T."/>
            <person name="Peeters S.H."/>
            <person name="Heuer A."/>
            <person name="Rast P."/>
            <person name="Oberbeckmann S."/>
            <person name="Bunk B."/>
            <person name="Jeske O."/>
            <person name="Meyerdierks A."/>
            <person name="Storesund J.E."/>
            <person name="Kallscheuer N."/>
            <person name="Luecker S."/>
            <person name="Lage O.M."/>
            <person name="Pohl T."/>
            <person name="Merkel B.J."/>
            <person name="Hornburger P."/>
            <person name="Mueller R.-W."/>
            <person name="Bruemmer F."/>
            <person name="Labrenz M."/>
            <person name="Spormann A.M."/>
            <person name="Op Den Camp H."/>
            <person name="Overmann J."/>
            <person name="Amann R."/>
            <person name="Jetten M.S.M."/>
            <person name="Mascher T."/>
            <person name="Medema M.H."/>
            <person name="Devos D.P."/>
            <person name="Kaster A.-K."/>
            <person name="Ovreas L."/>
            <person name="Rohde M."/>
            <person name="Galperin M.Y."/>
            <person name="Jogler C."/>
        </authorList>
    </citation>
    <scope>NUCLEOTIDE SEQUENCE [LARGE SCALE GENOMIC DNA]</scope>
    <source>
        <strain evidence="2 3">Pla123a</strain>
    </source>
</reference>
<dbReference type="Proteomes" id="UP000318478">
    <property type="component" value="Unassembled WGS sequence"/>
</dbReference>
<evidence type="ECO:0000313" key="3">
    <source>
        <dbReference type="Proteomes" id="UP000318478"/>
    </source>
</evidence>
<dbReference type="OrthoDB" id="9842203at2"/>
<proteinExistence type="predicted"/>
<comment type="caution">
    <text evidence="2">The sequence shown here is derived from an EMBL/GenBank/DDBJ whole genome shotgun (WGS) entry which is preliminary data.</text>
</comment>
<feature type="transmembrane region" description="Helical" evidence="1">
    <location>
        <begin position="12"/>
        <end position="34"/>
    </location>
</feature>
<evidence type="ECO:0000256" key="1">
    <source>
        <dbReference type="SAM" id="Phobius"/>
    </source>
</evidence>
<feature type="transmembrane region" description="Helical" evidence="1">
    <location>
        <begin position="109"/>
        <end position="133"/>
    </location>
</feature>
<evidence type="ECO:0008006" key="4">
    <source>
        <dbReference type="Google" id="ProtNLM"/>
    </source>
</evidence>
<dbReference type="EMBL" id="SJPO01000006">
    <property type="protein sequence ID" value="TWT75963.1"/>
    <property type="molecule type" value="Genomic_DNA"/>
</dbReference>
<keyword evidence="1" id="KW-1133">Transmembrane helix</keyword>
<organism evidence="2 3">
    <name type="scientific">Posidoniimonas polymericola</name>
    <dbReference type="NCBI Taxonomy" id="2528002"/>
    <lineage>
        <taxon>Bacteria</taxon>
        <taxon>Pseudomonadati</taxon>
        <taxon>Planctomycetota</taxon>
        <taxon>Planctomycetia</taxon>
        <taxon>Pirellulales</taxon>
        <taxon>Lacipirellulaceae</taxon>
        <taxon>Posidoniimonas</taxon>
    </lineage>
</organism>
<protein>
    <recommendedName>
        <fullName evidence="4">ATP synthase I chain</fullName>
    </recommendedName>
</protein>
<keyword evidence="1" id="KW-0812">Transmembrane</keyword>